<evidence type="ECO:0000313" key="1">
    <source>
        <dbReference type="EMBL" id="AKI86747.1"/>
    </source>
</evidence>
<protein>
    <submittedName>
        <fullName evidence="1">Antitermination protein N</fullName>
    </submittedName>
</protein>
<dbReference type="RefSeq" id="YP_009601903.1">
    <property type="nucleotide sequence ID" value="NC_041935.1"/>
</dbReference>
<sequence length="112" mass="12958">MVTVIWKESKGTAKSRYKARREELIAERRSSERLTRKIALKISGCVRADKAVSLSSLRNKKAEEVERKNRSTYYKDSNPLGNKIHAVQKIKLYSKPPYGLIEYAYGEKDYLC</sequence>
<keyword evidence="2" id="KW-1185">Reference proteome</keyword>
<dbReference type="KEGG" id="vg:40077756"/>
<dbReference type="Proteomes" id="UP000225471">
    <property type="component" value="Segment"/>
</dbReference>
<proteinExistence type="predicted"/>
<dbReference type="EMBL" id="KP682381">
    <property type="protein sequence ID" value="AKI86747.1"/>
    <property type="molecule type" value="Genomic_DNA"/>
</dbReference>
<evidence type="ECO:0000313" key="2">
    <source>
        <dbReference type="Proteomes" id="UP000225471"/>
    </source>
</evidence>
<dbReference type="OrthoDB" id="17642at10239"/>
<name>A0A0N7BZP1_9CAUD</name>
<reference evidence="1 2" key="1">
    <citation type="journal article" date="2015" name="BMC Genomics">
        <title>Escherichia coli O157:H7 strains harbor at least three distinct sequence types of Shiga toxin 2a-converting phages.</title>
        <authorList>
            <person name="Yin S."/>
            <person name="Rusconi B."/>
            <person name="Sanjar F."/>
            <person name="Goswami K."/>
            <person name="Xiaoli L."/>
            <person name="Eppinger M."/>
            <person name="Dudley E.G."/>
        </authorList>
    </citation>
    <scope>NUCLEOTIDE SEQUENCE [LARGE SCALE GENOMIC DNA]</scope>
</reference>
<dbReference type="GeneID" id="40077756"/>
<accession>A0A0N7BZP1</accession>
<organism evidence="1 2">
    <name type="scientific">Escherichia phage PA28</name>
    <dbReference type="NCBI Taxonomy" id="1660368"/>
    <lineage>
        <taxon>Viruses</taxon>
        <taxon>Duplodnaviria</taxon>
        <taxon>Heunggongvirae</taxon>
        <taxon>Uroviricota</taxon>
        <taxon>Caudoviricetes</taxon>
        <taxon>Sepvirinae</taxon>
        <taxon>Traversvirus</taxon>
        <taxon>Traversvirus PA28</taxon>
    </lineage>
</organism>